<evidence type="ECO:0000256" key="14">
    <source>
        <dbReference type="ARBA" id="ARBA00022884"/>
    </source>
</evidence>
<dbReference type="SUPFAM" id="SSF54991">
    <property type="entry name" value="Anticodon-binding domain of PheRS"/>
    <property type="match status" value="1"/>
</dbReference>
<keyword evidence="11" id="KW-0547">Nucleotide-binding</keyword>
<evidence type="ECO:0000313" key="20">
    <source>
        <dbReference type="EMBL" id="SQC67374.1"/>
    </source>
</evidence>
<keyword evidence="9 20" id="KW-0436">Ligase</keyword>
<evidence type="ECO:0000256" key="2">
    <source>
        <dbReference type="ARBA" id="ARBA00004496"/>
    </source>
</evidence>
<dbReference type="GO" id="GO:0046872">
    <property type="term" value="F:metal ion binding"/>
    <property type="evidence" value="ECO:0007669"/>
    <property type="project" value="UniProtKB-KW"/>
</dbReference>
<accession>A0A2X3H813</accession>
<evidence type="ECO:0000313" key="21">
    <source>
        <dbReference type="Proteomes" id="UP000250257"/>
    </source>
</evidence>
<comment type="catalytic activity">
    <reaction evidence="18">
        <text>tRNA(Phe) + L-phenylalanine + ATP = L-phenylalanyl-tRNA(Phe) + AMP + diphosphate + H(+)</text>
        <dbReference type="Rhea" id="RHEA:19413"/>
        <dbReference type="Rhea" id="RHEA-COMP:9668"/>
        <dbReference type="Rhea" id="RHEA-COMP:9699"/>
        <dbReference type="ChEBI" id="CHEBI:15378"/>
        <dbReference type="ChEBI" id="CHEBI:30616"/>
        <dbReference type="ChEBI" id="CHEBI:33019"/>
        <dbReference type="ChEBI" id="CHEBI:58095"/>
        <dbReference type="ChEBI" id="CHEBI:78442"/>
        <dbReference type="ChEBI" id="CHEBI:78531"/>
        <dbReference type="ChEBI" id="CHEBI:456215"/>
        <dbReference type="EC" id="6.1.1.20"/>
    </reaction>
</comment>
<dbReference type="SMART" id="SM00896">
    <property type="entry name" value="FDX-ACB"/>
    <property type="match status" value="1"/>
</dbReference>
<protein>
    <recommendedName>
        <fullName evidence="6">Phenylalanine--tRNA ligase beta subunit</fullName>
        <ecNumber evidence="5">6.1.1.20</ecNumber>
    </recommendedName>
    <alternativeName>
        <fullName evidence="17">Phenylalanyl-tRNA synthetase beta subunit</fullName>
    </alternativeName>
</protein>
<dbReference type="EC" id="6.1.1.20" evidence="5"/>
<dbReference type="Gene3D" id="3.30.930.10">
    <property type="entry name" value="Bira Bifunctional Protein, Domain 2"/>
    <property type="match status" value="1"/>
</dbReference>
<evidence type="ECO:0000256" key="1">
    <source>
        <dbReference type="ARBA" id="ARBA00001946"/>
    </source>
</evidence>
<keyword evidence="15" id="KW-0648">Protein biosynthesis</keyword>
<evidence type="ECO:0000256" key="10">
    <source>
        <dbReference type="ARBA" id="ARBA00022723"/>
    </source>
</evidence>
<evidence type="ECO:0000256" key="4">
    <source>
        <dbReference type="ARBA" id="ARBA00011209"/>
    </source>
</evidence>
<dbReference type="FunFam" id="3.30.70.380:FF:000001">
    <property type="entry name" value="Phenylalanine--tRNA ligase beta subunit"/>
    <property type="match status" value="1"/>
</dbReference>
<dbReference type="PANTHER" id="PTHR10947:SF0">
    <property type="entry name" value="PHENYLALANINE--TRNA LIGASE BETA SUBUNIT"/>
    <property type="match status" value="1"/>
</dbReference>
<dbReference type="Pfam" id="PF17759">
    <property type="entry name" value="tRNA_synthFbeta"/>
    <property type="match status" value="1"/>
</dbReference>
<dbReference type="SUPFAM" id="SSF55681">
    <property type="entry name" value="Class II aaRS and biotin synthetases"/>
    <property type="match status" value="1"/>
</dbReference>
<feature type="domain" description="FDX-ACB" evidence="19">
    <location>
        <begin position="165"/>
        <end position="258"/>
    </location>
</feature>
<dbReference type="InterPro" id="IPR041616">
    <property type="entry name" value="PheRS_beta_core"/>
</dbReference>
<dbReference type="GO" id="GO:0004826">
    <property type="term" value="F:phenylalanine-tRNA ligase activity"/>
    <property type="evidence" value="ECO:0007669"/>
    <property type="project" value="UniProtKB-EC"/>
</dbReference>
<evidence type="ECO:0000256" key="18">
    <source>
        <dbReference type="ARBA" id="ARBA00049255"/>
    </source>
</evidence>
<keyword evidence="10" id="KW-0479">Metal-binding</keyword>
<dbReference type="Proteomes" id="UP000250257">
    <property type="component" value="Unassembled WGS sequence"/>
</dbReference>
<comment type="similarity">
    <text evidence="3">Belongs to the phenylalanyl-tRNA synthetase beta subunit family. Type 1 subfamily.</text>
</comment>
<gene>
    <name evidence="20" type="primary">pheT_2</name>
    <name evidence="20" type="ORF">NCTC13940_00772</name>
</gene>
<dbReference type="PANTHER" id="PTHR10947">
    <property type="entry name" value="PHENYLALANYL-TRNA SYNTHETASE BETA CHAIN AND LEUCINE-RICH REPEAT-CONTAINING PROTEIN 47"/>
    <property type="match status" value="1"/>
</dbReference>
<dbReference type="PROSITE" id="PS51447">
    <property type="entry name" value="FDX_ACB"/>
    <property type="match status" value="1"/>
</dbReference>
<evidence type="ECO:0000256" key="9">
    <source>
        <dbReference type="ARBA" id="ARBA00022598"/>
    </source>
</evidence>
<dbReference type="GO" id="GO:0000049">
    <property type="term" value="F:tRNA binding"/>
    <property type="evidence" value="ECO:0007669"/>
    <property type="project" value="UniProtKB-KW"/>
</dbReference>
<evidence type="ECO:0000256" key="7">
    <source>
        <dbReference type="ARBA" id="ARBA00022490"/>
    </source>
</evidence>
<dbReference type="InterPro" id="IPR005121">
    <property type="entry name" value="Fdx_antiC-bd"/>
</dbReference>
<keyword evidence="14" id="KW-0694">RNA-binding</keyword>
<proteinExistence type="inferred from homology"/>
<evidence type="ECO:0000256" key="12">
    <source>
        <dbReference type="ARBA" id="ARBA00022840"/>
    </source>
</evidence>
<keyword evidence="13" id="KW-0460">Magnesium</keyword>
<evidence type="ECO:0000259" key="19">
    <source>
        <dbReference type="PROSITE" id="PS51447"/>
    </source>
</evidence>
<keyword evidence="7" id="KW-0963">Cytoplasm</keyword>
<organism evidence="20 21">
    <name type="scientific">Listeria fleischmannii subsp. fleischmannii</name>
    <dbReference type="NCBI Taxonomy" id="1671902"/>
    <lineage>
        <taxon>Bacteria</taxon>
        <taxon>Bacillati</taxon>
        <taxon>Bacillota</taxon>
        <taxon>Bacilli</taxon>
        <taxon>Bacillales</taxon>
        <taxon>Listeriaceae</taxon>
        <taxon>Listeria</taxon>
    </lineage>
</organism>
<comment type="subcellular location">
    <subcellularLocation>
        <location evidence="2">Cytoplasm</location>
    </subcellularLocation>
</comment>
<dbReference type="EMBL" id="UAWT01000007">
    <property type="protein sequence ID" value="SQC67374.1"/>
    <property type="molecule type" value="Genomic_DNA"/>
</dbReference>
<sequence>MSEERSKLRTSILPGLLHAASYNVARKNTDVALYEIGNVFYGTEGDALPLEEEHLAVLMTGNRILKDWQKETKAVDFFVIKGILEVLNERLGLLKPFRFEQMTREDMHPGRTARVYLGDLEIGFIGQIHPALQKEYDLKETYVFELNLREIIQAEKVHVAYQPIPRYPEMTRDVAILVSRDTAQSAILDVIRENGGKLLHDVQLFDIFEGEGILDNQKSMAYTLTYLDPERTLVEEEVTAINQKVLNALSEKLGAVIR</sequence>
<comment type="cofactor">
    <cofactor evidence="1">
        <name>Mg(2+)</name>
        <dbReference type="ChEBI" id="CHEBI:18420"/>
    </cofactor>
</comment>
<dbReference type="Gene3D" id="3.30.70.380">
    <property type="entry name" value="Ferrodoxin-fold anticodon-binding domain"/>
    <property type="match status" value="1"/>
</dbReference>
<dbReference type="InterPro" id="IPR045864">
    <property type="entry name" value="aa-tRNA-synth_II/BPL/LPL"/>
</dbReference>
<dbReference type="InterPro" id="IPR045060">
    <property type="entry name" value="Phe-tRNA-ligase_IIc_bsu"/>
</dbReference>
<name>A0A2X3H813_9LIST</name>
<keyword evidence="16" id="KW-0030">Aminoacyl-tRNA synthetase</keyword>
<dbReference type="AlphaFoldDB" id="A0A2X3H813"/>
<evidence type="ECO:0000256" key="11">
    <source>
        <dbReference type="ARBA" id="ARBA00022741"/>
    </source>
</evidence>
<keyword evidence="12" id="KW-0067">ATP-binding</keyword>
<comment type="subunit">
    <text evidence="4">Tetramer of two alpha and two beta subunits.</text>
</comment>
<reference evidence="20 21" key="1">
    <citation type="submission" date="2018-06" db="EMBL/GenBank/DDBJ databases">
        <authorList>
            <consortium name="Pathogen Informatics"/>
            <person name="Doyle S."/>
        </authorList>
    </citation>
    <scope>NUCLEOTIDE SEQUENCE [LARGE SCALE GENOMIC DNA]</scope>
    <source>
        <strain evidence="20 21">NCTC13940</strain>
    </source>
</reference>
<dbReference type="GO" id="GO:0005524">
    <property type="term" value="F:ATP binding"/>
    <property type="evidence" value="ECO:0007669"/>
    <property type="project" value="UniProtKB-KW"/>
</dbReference>
<keyword evidence="8" id="KW-0820">tRNA-binding</keyword>
<evidence type="ECO:0000256" key="5">
    <source>
        <dbReference type="ARBA" id="ARBA00012814"/>
    </source>
</evidence>
<evidence type="ECO:0000256" key="3">
    <source>
        <dbReference type="ARBA" id="ARBA00008653"/>
    </source>
</evidence>
<dbReference type="CDD" id="cd00769">
    <property type="entry name" value="PheRS_beta_core"/>
    <property type="match status" value="1"/>
</dbReference>
<evidence type="ECO:0000256" key="13">
    <source>
        <dbReference type="ARBA" id="ARBA00022842"/>
    </source>
</evidence>
<dbReference type="FunFam" id="3.30.930.10:FF:000022">
    <property type="entry name" value="Phenylalanine--tRNA ligase beta subunit"/>
    <property type="match status" value="1"/>
</dbReference>
<evidence type="ECO:0000256" key="17">
    <source>
        <dbReference type="ARBA" id="ARBA00033189"/>
    </source>
</evidence>
<dbReference type="GO" id="GO:0140096">
    <property type="term" value="F:catalytic activity, acting on a protein"/>
    <property type="evidence" value="ECO:0007669"/>
    <property type="project" value="UniProtKB-ARBA"/>
</dbReference>
<dbReference type="InterPro" id="IPR036690">
    <property type="entry name" value="Fdx_antiC-bd_sf"/>
</dbReference>
<dbReference type="GO" id="GO:0006432">
    <property type="term" value="P:phenylalanyl-tRNA aminoacylation"/>
    <property type="evidence" value="ECO:0007669"/>
    <property type="project" value="InterPro"/>
</dbReference>
<evidence type="ECO:0000256" key="16">
    <source>
        <dbReference type="ARBA" id="ARBA00023146"/>
    </source>
</evidence>
<dbReference type="GO" id="GO:0016740">
    <property type="term" value="F:transferase activity"/>
    <property type="evidence" value="ECO:0007669"/>
    <property type="project" value="UniProtKB-ARBA"/>
</dbReference>
<evidence type="ECO:0000256" key="15">
    <source>
        <dbReference type="ARBA" id="ARBA00022917"/>
    </source>
</evidence>
<dbReference type="GO" id="GO:0009328">
    <property type="term" value="C:phenylalanine-tRNA ligase complex"/>
    <property type="evidence" value="ECO:0007669"/>
    <property type="project" value="TreeGrafter"/>
</dbReference>
<evidence type="ECO:0000256" key="8">
    <source>
        <dbReference type="ARBA" id="ARBA00022555"/>
    </source>
</evidence>
<dbReference type="Pfam" id="PF03147">
    <property type="entry name" value="FDX-ACB"/>
    <property type="match status" value="1"/>
</dbReference>
<evidence type="ECO:0000256" key="6">
    <source>
        <dbReference type="ARBA" id="ARBA00017032"/>
    </source>
</evidence>